<dbReference type="GO" id="GO:0005829">
    <property type="term" value="C:cytosol"/>
    <property type="evidence" value="ECO:0007669"/>
    <property type="project" value="TreeGrafter"/>
</dbReference>
<dbReference type="InterPro" id="IPR011008">
    <property type="entry name" value="Dimeric_a/b-barrel"/>
</dbReference>
<dbReference type="InterPro" id="IPR019887">
    <property type="entry name" value="Tscrpt_reg_AsnC/Lrp_C"/>
</dbReference>
<keyword evidence="2" id="KW-0238">DNA-binding</keyword>
<organism evidence="5 6">
    <name type="scientific">Shimia marina</name>
    <dbReference type="NCBI Taxonomy" id="321267"/>
    <lineage>
        <taxon>Bacteria</taxon>
        <taxon>Pseudomonadati</taxon>
        <taxon>Pseudomonadota</taxon>
        <taxon>Alphaproteobacteria</taxon>
        <taxon>Rhodobacterales</taxon>
        <taxon>Roseobacteraceae</taxon>
    </lineage>
</organism>
<dbReference type="EMBL" id="CYPW01000006">
    <property type="protein sequence ID" value="CUH51226.1"/>
    <property type="molecule type" value="Genomic_DNA"/>
</dbReference>
<dbReference type="Gene3D" id="3.30.70.920">
    <property type="match status" value="1"/>
</dbReference>
<dbReference type="GO" id="GO:0043565">
    <property type="term" value="F:sequence-specific DNA binding"/>
    <property type="evidence" value="ECO:0007669"/>
    <property type="project" value="InterPro"/>
</dbReference>
<evidence type="ECO:0000313" key="5">
    <source>
        <dbReference type="EMBL" id="CUH51226.1"/>
    </source>
</evidence>
<evidence type="ECO:0000256" key="2">
    <source>
        <dbReference type="ARBA" id="ARBA00023125"/>
    </source>
</evidence>
<dbReference type="GO" id="GO:0006355">
    <property type="term" value="P:regulation of DNA-templated transcription"/>
    <property type="evidence" value="ECO:0007669"/>
    <property type="project" value="UniProtKB-ARBA"/>
</dbReference>
<accession>A0A0P1EMB9</accession>
<dbReference type="InterPro" id="IPR011991">
    <property type="entry name" value="ArsR-like_HTH"/>
</dbReference>
<dbReference type="InterPro" id="IPR000485">
    <property type="entry name" value="AsnC-type_HTH_dom"/>
</dbReference>
<dbReference type="SMART" id="SM00344">
    <property type="entry name" value="HTH_ASNC"/>
    <property type="match status" value="1"/>
</dbReference>
<dbReference type="PRINTS" id="PR00033">
    <property type="entry name" value="HTHASNC"/>
</dbReference>
<dbReference type="InterPro" id="IPR036388">
    <property type="entry name" value="WH-like_DNA-bd_sf"/>
</dbReference>
<dbReference type="CDD" id="cd00090">
    <property type="entry name" value="HTH_ARSR"/>
    <property type="match status" value="1"/>
</dbReference>
<name>A0A0P1EMB9_9RHOB</name>
<dbReference type="PANTHER" id="PTHR30154">
    <property type="entry name" value="LEUCINE-RESPONSIVE REGULATORY PROTEIN"/>
    <property type="match status" value="1"/>
</dbReference>
<dbReference type="SUPFAM" id="SSF46785">
    <property type="entry name" value="Winged helix' DNA-binding domain"/>
    <property type="match status" value="1"/>
</dbReference>
<evidence type="ECO:0000256" key="3">
    <source>
        <dbReference type="ARBA" id="ARBA00023163"/>
    </source>
</evidence>
<dbReference type="GO" id="GO:0043200">
    <property type="term" value="P:response to amino acid"/>
    <property type="evidence" value="ECO:0007669"/>
    <property type="project" value="TreeGrafter"/>
</dbReference>
<dbReference type="AlphaFoldDB" id="A0A0P1EMB9"/>
<evidence type="ECO:0000256" key="1">
    <source>
        <dbReference type="ARBA" id="ARBA00023015"/>
    </source>
</evidence>
<evidence type="ECO:0000313" key="6">
    <source>
        <dbReference type="Proteomes" id="UP000054823"/>
    </source>
</evidence>
<dbReference type="Proteomes" id="UP000054823">
    <property type="component" value="Unassembled WGS sequence"/>
</dbReference>
<reference evidence="5 6" key="1">
    <citation type="submission" date="2015-09" db="EMBL/GenBank/DDBJ databases">
        <authorList>
            <consortium name="Swine Surveillance"/>
        </authorList>
    </citation>
    <scope>NUCLEOTIDE SEQUENCE [LARGE SCALE GENOMIC DNA]</scope>
    <source>
        <strain evidence="5 6">CECT 7688</strain>
    </source>
</reference>
<dbReference type="Pfam" id="PF01037">
    <property type="entry name" value="AsnC_trans_reg"/>
    <property type="match status" value="1"/>
</dbReference>
<sequence length="151" mass="17123">MCNRMENGLDMLDRQILKALLQDARVSWKELAEEAGVSAPTVRDRVRRLQDLGVVQGFTVELAPTALGYTLEAVVRFRPLPGKRHILEQEIQLTERIVQCDKVTGEDGFVARILLKTIEELDPLLERFSRMATTHTSVVKSSPVRMRPPPF</sequence>
<proteinExistence type="predicted"/>
<dbReference type="PROSITE" id="PS50956">
    <property type="entry name" value="HTH_ASNC_2"/>
    <property type="match status" value="1"/>
</dbReference>
<dbReference type="Pfam" id="PF13404">
    <property type="entry name" value="HTH_AsnC-type"/>
    <property type="match status" value="1"/>
</dbReference>
<feature type="domain" description="HTH asnC-type" evidence="4">
    <location>
        <begin position="9"/>
        <end position="70"/>
    </location>
</feature>
<dbReference type="Gene3D" id="1.10.10.10">
    <property type="entry name" value="Winged helix-like DNA-binding domain superfamily/Winged helix DNA-binding domain"/>
    <property type="match status" value="1"/>
</dbReference>
<protein>
    <submittedName>
        <fullName evidence="5">Regulatory protein AsnC</fullName>
    </submittedName>
</protein>
<dbReference type="PANTHER" id="PTHR30154:SF51">
    <property type="entry name" value="ASNC-FAMILY TRANSCRIPTIONAL REGULATORY PROTEIN"/>
    <property type="match status" value="1"/>
</dbReference>
<dbReference type="InterPro" id="IPR019888">
    <property type="entry name" value="Tscrpt_reg_AsnC-like"/>
</dbReference>
<gene>
    <name evidence="5" type="primary">asnC_1</name>
    <name evidence="5" type="ORF">SHM7688_00660</name>
</gene>
<dbReference type="InterPro" id="IPR036390">
    <property type="entry name" value="WH_DNA-bd_sf"/>
</dbReference>
<dbReference type="SUPFAM" id="SSF54909">
    <property type="entry name" value="Dimeric alpha+beta barrel"/>
    <property type="match status" value="1"/>
</dbReference>
<keyword evidence="6" id="KW-1185">Reference proteome</keyword>
<evidence type="ECO:0000259" key="4">
    <source>
        <dbReference type="PROSITE" id="PS50956"/>
    </source>
</evidence>
<dbReference type="RefSeq" id="WP_083498895.1">
    <property type="nucleotide sequence ID" value="NZ_CYPW01000006.1"/>
</dbReference>
<keyword evidence="1" id="KW-0805">Transcription regulation</keyword>
<dbReference type="STRING" id="321267.SHM7688_00660"/>
<keyword evidence="3" id="KW-0804">Transcription</keyword>